<evidence type="ECO:0000256" key="3">
    <source>
        <dbReference type="ARBA" id="ARBA00023082"/>
    </source>
</evidence>
<dbReference type="InterPro" id="IPR014284">
    <property type="entry name" value="RNA_pol_sigma-70_dom"/>
</dbReference>
<organism evidence="7 8">
    <name type="scientific">Lentisphaera araneosa HTCC2155</name>
    <dbReference type="NCBI Taxonomy" id="313628"/>
    <lineage>
        <taxon>Bacteria</taxon>
        <taxon>Pseudomonadati</taxon>
        <taxon>Lentisphaerota</taxon>
        <taxon>Lentisphaeria</taxon>
        <taxon>Lentisphaerales</taxon>
        <taxon>Lentisphaeraceae</taxon>
        <taxon>Lentisphaera</taxon>
    </lineage>
</organism>
<evidence type="ECO:0000256" key="1">
    <source>
        <dbReference type="ARBA" id="ARBA00010641"/>
    </source>
</evidence>
<dbReference type="InterPro" id="IPR036388">
    <property type="entry name" value="WH-like_DNA-bd_sf"/>
</dbReference>
<keyword evidence="3" id="KW-0731">Sigma factor</keyword>
<gene>
    <name evidence="7" type="ORF">LNTAR_00595</name>
</gene>
<dbReference type="SUPFAM" id="SSF88659">
    <property type="entry name" value="Sigma3 and sigma4 domains of RNA polymerase sigma factors"/>
    <property type="match status" value="1"/>
</dbReference>
<evidence type="ECO:0000313" key="7">
    <source>
        <dbReference type="EMBL" id="EDM27854.1"/>
    </source>
</evidence>
<dbReference type="NCBIfam" id="NF007215">
    <property type="entry name" value="PRK09637.1"/>
    <property type="match status" value="1"/>
</dbReference>
<dbReference type="EMBL" id="ABCK01000007">
    <property type="protein sequence ID" value="EDM27854.1"/>
    <property type="molecule type" value="Genomic_DNA"/>
</dbReference>
<evidence type="ECO:0000259" key="6">
    <source>
        <dbReference type="Pfam" id="PF04542"/>
    </source>
</evidence>
<dbReference type="Pfam" id="PF04542">
    <property type="entry name" value="Sigma70_r2"/>
    <property type="match status" value="1"/>
</dbReference>
<comment type="similarity">
    <text evidence="1">Belongs to the sigma-70 factor family. ECF subfamily.</text>
</comment>
<keyword evidence="4" id="KW-0804">Transcription</keyword>
<dbReference type="Gene3D" id="1.10.1740.10">
    <property type="match status" value="1"/>
</dbReference>
<dbReference type="GO" id="GO:0016987">
    <property type="term" value="F:sigma factor activity"/>
    <property type="evidence" value="ECO:0007669"/>
    <property type="project" value="UniProtKB-KW"/>
</dbReference>
<dbReference type="InterPro" id="IPR007627">
    <property type="entry name" value="RNA_pol_sigma70_r2"/>
</dbReference>
<feature type="domain" description="RNA polymerase sigma-70 region 2" evidence="6">
    <location>
        <begin position="12"/>
        <end position="75"/>
    </location>
</feature>
<protein>
    <recommendedName>
        <fullName evidence="5">RNA polymerase sigma factor SigZ</fullName>
    </recommendedName>
</protein>
<dbReference type="SUPFAM" id="SSF88946">
    <property type="entry name" value="Sigma2 domain of RNA polymerase sigma factors"/>
    <property type="match status" value="1"/>
</dbReference>
<dbReference type="NCBIfam" id="TIGR02959">
    <property type="entry name" value="SigZ"/>
    <property type="match status" value="1"/>
</dbReference>
<evidence type="ECO:0000256" key="2">
    <source>
        <dbReference type="ARBA" id="ARBA00023015"/>
    </source>
</evidence>
<dbReference type="InterPro" id="IPR039425">
    <property type="entry name" value="RNA_pol_sigma-70-like"/>
</dbReference>
<name>A6DKF6_9BACT</name>
<dbReference type="AlphaFoldDB" id="A6DKF6"/>
<dbReference type="GO" id="GO:0006352">
    <property type="term" value="P:DNA-templated transcription initiation"/>
    <property type="evidence" value="ECO:0007669"/>
    <property type="project" value="InterPro"/>
</dbReference>
<dbReference type="PANTHER" id="PTHR43133:SF62">
    <property type="entry name" value="RNA POLYMERASE SIGMA FACTOR SIGZ"/>
    <property type="match status" value="1"/>
</dbReference>
<evidence type="ECO:0000313" key="8">
    <source>
        <dbReference type="Proteomes" id="UP000004947"/>
    </source>
</evidence>
<dbReference type="InterPro" id="IPR013324">
    <property type="entry name" value="RNA_pol_sigma_r3/r4-like"/>
</dbReference>
<accession>A6DKF6</accession>
<dbReference type="InterPro" id="IPR013325">
    <property type="entry name" value="RNA_pol_sigma_r2"/>
</dbReference>
<dbReference type="NCBIfam" id="TIGR02937">
    <property type="entry name" value="sigma70-ECF"/>
    <property type="match status" value="1"/>
</dbReference>
<dbReference type="InterPro" id="IPR014304">
    <property type="entry name" value="RNA_pol_sigma-Z"/>
</dbReference>
<reference evidence="7 8" key="1">
    <citation type="journal article" date="2010" name="J. Bacteriol.">
        <title>Genome sequence of Lentisphaera araneosa HTCC2155T, the type species of the order Lentisphaerales in the phylum Lentisphaerae.</title>
        <authorList>
            <person name="Thrash J.C."/>
            <person name="Cho J.C."/>
            <person name="Vergin K.L."/>
            <person name="Morris R.M."/>
            <person name="Giovannoni S.J."/>
        </authorList>
    </citation>
    <scope>NUCLEOTIDE SEQUENCE [LARGE SCALE GENOMIC DNA]</scope>
    <source>
        <strain evidence="7 8">HTCC2155</strain>
    </source>
</reference>
<comment type="caution">
    <text evidence="7">The sequence shown here is derived from an EMBL/GenBank/DDBJ whole genome shotgun (WGS) entry which is preliminary data.</text>
</comment>
<keyword evidence="8" id="KW-1185">Reference proteome</keyword>
<keyword evidence="2" id="KW-0805">Transcription regulation</keyword>
<evidence type="ECO:0000256" key="4">
    <source>
        <dbReference type="ARBA" id="ARBA00023163"/>
    </source>
</evidence>
<evidence type="ECO:0000256" key="5">
    <source>
        <dbReference type="NCBIfam" id="TIGR02959"/>
    </source>
</evidence>
<dbReference type="RefSeq" id="WP_007278368.1">
    <property type="nucleotide sequence ID" value="NZ_ABCK01000007.1"/>
</dbReference>
<dbReference type="PANTHER" id="PTHR43133">
    <property type="entry name" value="RNA POLYMERASE ECF-TYPE SIGMA FACTO"/>
    <property type="match status" value="1"/>
</dbReference>
<sequence length="185" mass="21122">MTAIKLDLVWNDYRMGIKNFLHSKVSNPADVDDLLQEIMLKTHKSLDSLRSAQSIKAWLFQLAQRSIIDFYRKKGKNQSLEFQDLLSEGESEHNLAESELANCVLPFIQNLADEYSDLLIAIDIEGQSQKDYAKEQGLAYSTLKSRVKKARTELRKSFESCCEFAFDAHGKIIDYTTKENSGKTC</sequence>
<dbReference type="STRING" id="313628.LNTAR_00595"/>
<dbReference type="eggNOG" id="COG1595">
    <property type="taxonomic scope" value="Bacteria"/>
</dbReference>
<proteinExistence type="inferred from homology"/>
<dbReference type="Gene3D" id="1.10.10.10">
    <property type="entry name" value="Winged helix-like DNA-binding domain superfamily/Winged helix DNA-binding domain"/>
    <property type="match status" value="1"/>
</dbReference>
<dbReference type="Proteomes" id="UP000004947">
    <property type="component" value="Unassembled WGS sequence"/>
</dbReference>